<dbReference type="InterPro" id="IPR018212">
    <property type="entry name" value="Na/solute_symporter_CS"/>
</dbReference>
<protein>
    <submittedName>
        <fullName evidence="14">Cation acetate symporter</fullName>
    </submittedName>
</protein>
<keyword evidence="6" id="KW-0769">Symport</keyword>
<dbReference type="RefSeq" id="WP_163316422.1">
    <property type="nucleotide sequence ID" value="NZ_JAAGAA010000009.1"/>
</dbReference>
<dbReference type="PROSITE" id="PS00456">
    <property type="entry name" value="NA_SOLUT_SYMP_1"/>
    <property type="match status" value="1"/>
</dbReference>
<dbReference type="PROSITE" id="PS50283">
    <property type="entry name" value="NA_SOLUT_SYMP_3"/>
    <property type="match status" value="1"/>
</dbReference>
<evidence type="ECO:0000256" key="13">
    <source>
        <dbReference type="SAM" id="Phobius"/>
    </source>
</evidence>
<evidence type="ECO:0000313" key="14">
    <source>
        <dbReference type="EMBL" id="NDV13216.1"/>
    </source>
</evidence>
<evidence type="ECO:0000256" key="12">
    <source>
        <dbReference type="RuleBase" id="RU362091"/>
    </source>
</evidence>
<evidence type="ECO:0000256" key="11">
    <source>
        <dbReference type="ARBA" id="ARBA00023201"/>
    </source>
</evidence>
<evidence type="ECO:0000256" key="4">
    <source>
        <dbReference type="ARBA" id="ARBA00022475"/>
    </source>
</evidence>
<feature type="transmembrane region" description="Helical" evidence="13">
    <location>
        <begin position="423"/>
        <end position="447"/>
    </location>
</feature>
<name>A0A6B2KSJ5_9NEIS</name>
<dbReference type="GO" id="GO:0015123">
    <property type="term" value="F:acetate transmembrane transporter activity"/>
    <property type="evidence" value="ECO:0007669"/>
    <property type="project" value="TreeGrafter"/>
</dbReference>
<evidence type="ECO:0000256" key="7">
    <source>
        <dbReference type="ARBA" id="ARBA00022989"/>
    </source>
</evidence>
<dbReference type="PANTHER" id="PTHR48086">
    <property type="entry name" value="SODIUM/PROLINE SYMPORTER-RELATED"/>
    <property type="match status" value="1"/>
</dbReference>
<keyword evidence="3" id="KW-0813">Transport</keyword>
<dbReference type="Pfam" id="PF00474">
    <property type="entry name" value="SSF"/>
    <property type="match status" value="1"/>
</dbReference>
<feature type="transmembrane region" description="Helical" evidence="13">
    <location>
        <begin position="144"/>
        <end position="166"/>
    </location>
</feature>
<evidence type="ECO:0000256" key="5">
    <source>
        <dbReference type="ARBA" id="ARBA00022692"/>
    </source>
</evidence>
<feature type="transmembrane region" description="Helical" evidence="13">
    <location>
        <begin position="231"/>
        <end position="255"/>
    </location>
</feature>
<proteinExistence type="inferred from homology"/>
<reference evidence="14 15" key="1">
    <citation type="submission" date="2020-02" db="EMBL/GenBank/DDBJ databases">
        <authorList>
            <person name="Yang Z."/>
        </authorList>
    </citation>
    <scope>NUCLEOTIDE SEQUENCE [LARGE SCALE GENOMIC DNA]</scope>
    <source>
        <strain evidence="14 15">HX-7-9</strain>
    </source>
</reference>
<dbReference type="PANTHER" id="PTHR48086:SF6">
    <property type="entry name" value="CATION_ACETATE SYMPORTER ACTP"/>
    <property type="match status" value="1"/>
</dbReference>
<comment type="caution">
    <text evidence="14">The sequence shown here is derived from an EMBL/GenBank/DDBJ whole genome shotgun (WGS) entry which is preliminary data.</text>
</comment>
<evidence type="ECO:0000256" key="9">
    <source>
        <dbReference type="ARBA" id="ARBA00023065"/>
    </source>
</evidence>
<dbReference type="Proteomes" id="UP000482578">
    <property type="component" value="Unassembled WGS sequence"/>
</dbReference>
<evidence type="ECO:0000256" key="3">
    <source>
        <dbReference type="ARBA" id="ARBA00022448"/>
    </source>
</evidence>
<keyword evidence="7 13" id="KW-1133">Transmembrane helix</keyword>
<evidence type="ECO:0000313" key="15">
    <source>
        <dbReference type="Proteomes" id="UP000482578"/>
    </source>
</evidence>
<feature type="transmembrane region" description="Helical" evidence="13">
    <location>
        <begin position="362"/>
        <end position="381"/>
    </location>
</feature>
<gene>
    <name evidence="14" type="ORF">GZH52_10500</name>
</gene>
<dbReference type="InterPro" id="IPR038377">
    <property type="entry name" value="Na/Glc_symporter_sf"/>
</dbReference>
<feature type="transmembrane region" description="Helical" evidence="13">
    <location>
        <begin position="322"/>
        <end position="350"/>
    </location>
</feature>
<evidence type="ECO:0000256" key="1">
    <source>
        <dbReference type="ARBA" id="ARBA00004651"/>
    </source>
</evidence>
<evidence type="ECO:0000256" key="10">
    <source>
        <dbReference type="ARBA" id="ARBA00023136"/>
    </source>
</evidence>
<comment type="similarity">
    <text evidence="2 12">Belongs to the sodium:solute symporter (SSF) (TC 2.A.21) family.</text>
</comment>
<keyword evidence="9" id="KW-0406">Ion transport</keyword>
<organism evidence="14 15">
    <name type="scientific">Crenobacter caeni</name>
    <dbReference type="NCBI Taxonomy" id="2705474"/>
    <lineage>
        <taxon>Bacteria</taxon>
        <taxon>Pseudomonadati</taxon>
        <taxon>Pseudomonadota</taxon>
        <taxon>Betaproteobacteria</taxon>
        <taxon>Neisseriales</taxon>
        <taxon>Neisseriaceae</taxon>
        <taxon>Crenobacter</taxon>
    </lineage>
</organism>
<keyword evidence="5 13" id="KW-0812">Transmembrane</keyword>
<keyword evidence="4" id="KW-1003">Cell membrane</keyword>
<dbReference type="InterPro" id="IPR050277">
    <property type="entry name" value="Sodium:Solute_Symporter"/>
</dbReference>
<dbReference type="AlphaFoldDB" id="A0A6B2KSJ5"/>
<feature type="transmembrane region" description="Helical" evidence="13">
    <location>
        <begin position="178"/>
        <end position="197"/>
    </location>
</feature>
<feature type="transmembrane region" description="Helical" evidence="13">
    <location>
        <begin position="118"/>
        <end position="138"/>
    </location>
</feature>
<keyword evidence="10 13" id="KW-0472">Membrane</keyword>
<dbReference type="GO" id="GO:0006847">
    <property type="term" value="P:plasma membrane acetate transport"/>
    <property type="evidence" value="ECO:0007669"/>
    <property type="project" value="TreeGrafter"/>
</dbReference>
<dbReference type="CDD" id="cd11480">
    <property type="entry name" value="SLC5sbd_u4"/>
    <property type="match status" value="1"/>
</dbReference>
<dbReference type="GO" id="GO:0006814">
    <property type="term" value="P:sodium ion transport"/>
    <property type="evidence" value="ECO:0007669"/>
    <property type="project" value="UniProtKB-KW"/>
</dbReference>
<dbReference type="EMBL" id="JAAGAA010000009">
    <property type="protein sequence ID" value="NDV13216.1"/>
    <property type="molecule type" value="Genomic_DNA"/>
</dbReference>
<evidence type="ECO:0000256" key="8">
    <source>
        <dbReference type="ARBA" id="ARBA00023053"/>
    </source>
</evidence>
<evidence type="ECO:0000256" key="2">
    <source>
        <dbReference type="ARBA" id="ARBA00006434"/>
    </source>
</evidence>
<keyword evidence="11" id="KW-0739">Sodium transport</keyword>
<feature type="transmembrane region" description="Helical" evidence="13">
    <location>
        <begin position="453"/>
        <end position="472"/>
    </location>
</feature>
<feature type="transmembrane region" description="Helical" evidence="13">
    <location>
        <begin position="267"/>
        <end position="290"/>
    </location>
</feature>
<evidence type="ECO:0000256" key="6">
    <source>
        <dbReference type="ARBA" id="ARBA00022847"/>
    </source>
</evidence>
<dbReference type="Gene3D" id="1.20.1730.10">
    <property type="entry name" value="Sodium/glucose cotransporter"/>
    <property type="match status" value="1"/>
</dbReference>
<keyword evidence="8" id="KW-0915">Sodium</keyword>
<dbReference type="GO" id="GO:0005886">
    <property type="term" value="C:plasma membrane"/>
    <property type="evidence" value="ECO:0007669"/>
    <property type="project" value="UniProtKB-SubCell"/>
</dbReference>
<sequence>MSPALAFFIPFALATLALSHWAARRTGAAGAFFSAGGRVGSALGGFALAGDYLSAAAFLGAAGLYYQAGYDSLAYAVGTLAGWPLMTQLIAGRMREEGVFGVGELLAKRFGDAAPRKLAAGVSLTISLFYLVVQLVGAGKLLGLLFGFDYTLAVLLVTLLTLAYVAGGGMLSTTWVQAIKALLLVGCALVLATLTMARFDWQIGGLFDAAAAARGEAVFLPSKALASPLELMSLGLGLTLGLLGLPHVLMRFYCAPDARRAQGAARVATLLIALVFSLNFIDGFGALALLPGHAEFFAEDGTLKGGSNMAALHLAQLLGGPLFAGFVAAVAFATILAVVAGLTLSATATLTRELLPGRGLAFVRGCALTLALAAAAVSIAFQQQNIAVLLGFAFALAASANFPVLLLALYWPGLSATGAAATLATGLAASLMLIVAGPGVWVAVFGFDAPLQPLANPALVSVPLAFAAAALASRSKETP</sequence>
<dbReference type="GO" id="GO:0015293">
    <property type="term" value="F:symporter activity"/>
    <property type="evidence" value="ECO:0007669"/>
    <property type="project" value="UniProtKB-KW"/>
</dbReference>
<keyword evidence="15" id="KW-1185">Reference proteome</keyword>
<dbReference type="InterPro" id="IPR001734">
    <property type="entry name" value="Na/solute_symporter"/>
</dbReference>
<accession>A0A6B2KSJ5</accession>
<comment type="subcellular location">
    <subcellularLocation>
        <location evidence="1">Cell membrane</location>
        <topology evidence="1">Multi-pass membrane protein</topology>
    </subcellularLocation>
</comment>
<feature type="transmembrane region" description="Helical" evidence="13">
    <location>
        <begin position="387"/>
        <end position="411"/>
    </location>
</feature>